<dbReference type="Proteomes" id="UP000623129">
    <property type="component" value="Unassembled WGS sequence"/>
</dbReference>
<accession>A0A833QX29</accession>
<dbReference type="EMBL" id="SWLB01000018">
    <property type="protein sequence ID" value="KAF3326558.1"/>
    <property type="molecule type" value="Genomic_DNA"/>
</dbReference>
<reference evidence="2" key="1">
    <citation type="submission" date="2020-01" db="EMBL/GenBank/DDBJ databases">
        <title>Genome sequence of Kobresia littledalei, the first chromosome-level genome in the family Cyperaceae.</title>
        <authorList>
            <person name="Qu G."/>
        </authorList>
    </citation>
    <scope>NUCLEOTIDE SEQUENCE</scope>
    <source>
        <strain evidence="2">C.B.Clarke</strain>
        <tissue evidence="2">Leaf</tissue>
    </source>
</reference>
<sequence>MKHENLEAALHLFLFSSFLEYRVPLPDPVNHRLHSLTKYKILVRERSEQISRVGWSECERFAGKEEALSRRIASVRVRGYTASGEMDSVHEPRDEGIGGGGAAWR</sequence>
<name>A0A833QX29_9POAL</name>
<evidence type="ECO:0000313" key="2">
    <source>
        <dbReference type="EMBL" id="KAF3326558.1"/>
    </source>
</evidence>
<proteinExistence type="predicted"/>
<gene>
    <name evidence="2" type="ORF">FCM35_KLT08188</name>
</gene>
<comment type="caution">
    <text evidence="2">The sequence shown here is derived from an EMBL/GenBank/DDBJ whole genome shotgun (WGS) entry which is preliminary data.</text>
</comment>
<dbReference type="AlphaFoldDB" id="A0A833QX29"/>
<organism evidence="2 3">
    <name type="scientific">Carex littledalei</name>
    <dbReference type="NCBI Taxonomy" id="544730"/>
    <lineage>
        <taxon>Eukaryota</taxon>
        <taxon>Viridiplantae</taxon>
        <taxon>Streptophyta</taxon>
        <taxon>Embryophyta</taxon>
        <taxon>Tracheophyta</taxon>
        <taxon>Spermatophyta</taxon>
        <taxon>Magnoliopsida</taxon>
        <taxon>Liliopsida</taxon>
        <taxon>Poales</taxon>
        <taxon>Cyperaceae</taxon>
        <taxon>Cyperoideae</taxon>
        <taxon>Cariceae</taxon>
        <taxon>Carex</taxon>
        <taxon>Carex subgen. Euthyceras</taxon>
    </lineage>
</organism>
<evidence type="ECO:0000313" key="3">
    <source>
        <dbReference type="Proteomes" id="UP000623129"/>
    </source>
</evidence>
<protein>
    <submittedName>
        <fullName evidence="2">Uncharacterized protein</fullName>
    </submittedName>
</protein>
<feature type="compositionally biased region" description="Basic and acidic residues" evidence="1">
    <location>
        <begin position="87"/>
        <end position="96"/>
    </location>
</feature>
<keyword evidence="3" id="KW-1185">Reference proteome</keyword>
<feature type="region of interest" description="Disordered" evidence="1">
    <location>
        <begin position="86"/>
        <end position="105"/>
    </location>
</feature>
<evidence type="ECO:0000256" key="1">
    <source>
        <dbReference type="SAM" id="MobiDB-lite"/>
    </source>
</evidence>